<proteinExistence type="predicted"/>
<dbReference type="InterPro" id="IPR014729">
    <property type="entry name" value="Rossmann-like_a/b/a_fold"/>
</dbReference>
<dbReference type="InterPro" id="IPR003848">
    <property type="entry name" value="DUF218"/>
</dbReference>
<feature type="transmembrane region" description="Helical" evidence="1">
    <location>
        <begin position="21"/>
        <end position="41"/>
    </location>
</feature>
<evidence type="ECO:0000259" key="2">
    <source>
        <dbReference type="Pfam" id="PF02698"/>
    </source>
</evidence>
<dbReference type="Gene3D" id="3.40.50.620">
    <property type="entry name" value="HUPs"/>
    <property type="match status" value="1"/>
</dbReference>
<dbReference type="PANTHER" id="PTHR30336:SF20">
    <property type="entry name" value="DUF218 DOMAIN-CONTAINING PROTEIN"/>
    <property type="match status" value="1"/>
</dbReference>
<dbReference type="GO" id="GO:0005886">
    <property type="term" value="C:plasma membrane"/>
    <property type="evidence" value="ECO:0007669"/>
    <property type="project" value="TreeGrafter"/>
</dbReference>
<dbReference type="OrthoDB" id="17725at2759"/>
<evidence type="ECO:0000313" key="3">
    <source>
        <dbReference type="EMBL" id="KAF2074593.1"/>
    </source>
</evidence>
<feature type="domain" description="DUF218" evidence="2">
    <location>
        <begin position="86"/>
        <end position="219"/>
    </location>
</feature>
<dbReference type="Pfam" id="PF02698">
    <property type="entry name" value="DUF218"/>
    <property type="match status" value="1"/>
</dbReference>
<dbReference type="AlphaFoldDB" id="A0A8J4V0N2"/>
<dbReference type="Gene3D" id="3.40.50.150">
    <property type="entry name" value="Vaccinia Virus protein VP39"/>
    <property type="match status" value="1"/>
</dbReference>
<dbReference type="CDD" id="cd06259">
    <property type="entry name" value="YdcF-like"/>
    <property type="match status" value="1"/>
</dbReference>
<keyword evidence="1" id="KW-0812">Transmembrane</keyword>
<organism evidence="3 4">
    <name type="scientific">Polysphondylium violaceum</name>
    <dbReference type="NCBI Taxonomy" id="133409"/>
    <lineage>
        <taxon>Eukaryota</taxon>
        <taxon>Amoebozoa</taxon>
        <taxon>Evosea</taxon>
        <taxon>Eumycetozoa</taxon>
        <taxon>Dictyostelia</taxon>
        <taxon>Dictyosteliales</taxon>
        <taxon>Dictyosteliaceae</taxon>
        <taxon>Polysphondylium</taxon>
    </lineage>
</organism>
<comment type="caution">
    <text evidence="3">The sequence shown here is derived from an EMBL/GenBank/DDBJ whole genome shotgun (WGS) entry which is preliminary data.</text>
</comment>
<dbReference type="InterPro" id="IPR051599">
    <property type="entry name" value="Cell_Envelope_Assoc"/>
</dbReference>
<reference evidence="3" key="1">
    <citation type="submission" date="2020-01" db="EMBL/GenBank/DDBJ databases">
        <title>Development of genomics and gene disruption for Polysphondylium violaceum indicates a role for the polyketide synthase stlB in stalk morphogenesis.</title>
        <authorList>
            <person name="Narita B."/>
            <person name="Kawabe Y."/>
            <person name="Kin K."/>
            <person name="Saito T."/>
            <person name="Gibbs R."/>
            <person name="Kuspa A."/>
            <person name="Muzny D."/>
            <person name="Queller D."/>
            <person name="Richards S."/>
            <person name="Strassman J."/>
            <person name="Sucgang R."/>
            <person name="Worley K."/>
            <person name="Schaap P."/>
        </authorList>
    </citation>
    <scope>NUCLEOTIDE SEQUENCE</scope>
    <source>
        <strain evidence="3">QSvi11</strain>
    </source>
</reference>
<sequence>MHNFTNNHNNSNSLIQLVYKYKVRVLVLVVLSIYLLSLLSFKSNETVVVNKPTTTGGQGTKKSVSFQTTTSKTVANDVPLESHNVAITVLGFTLHSDGMPTKILNDRVLLAATHYRELKAGGANPLIFLAGKGKGSDSENVESEYKSEADAMKSIAKNNGIEDKDIIIDQTSTNTAENALNTLKYLESKKIDKLIIATSDFHVLRAQYIFQTIFPSYFELEFIQSTTPPTSLKSLSNKEKALWESSQKDLEKLDLLKIPGEKAFGYHPFRNVPRWKMIEREIENDINRNFRTIPAGATMVDYGSNQGYFSVHLAKKVPQALMVSLEGEAMKEYDDAAVEHEKKMVEFNVTNNFLCRTHVKTPMFTQLAKLKHVYEYQLCLSVFHWFGMKTKEHFEEVLFQHLVNARTTFIELPEAKKYLGNEGQHAWRESNIWFDGRTEVEVLADIKAKYNMKMSWKILGALKHDNKTIRKVIRVDVRSDFDSEDQSDHRRTLNLETLKSTYECGKLMYGKKIKNQEH</sequence>
<gene>
    <name evidence="3" type="ORF">CYY_004100</name>
</gene>
<keyword evidence="1" id="KW-0472">Membrane</keyword>
<keyword evidence="4" id="KW-1185">Reference proteome</keyword>
<dbReference type="PANTHER" id="PTHR30336">
    <property type="entry name" value="INNER MEMBRANE PROTEIN, PROBABLE PERMEASE"/>
    <property type="match status" value="1"/>
</dbReference>
<dbReference type="EMBL" id="AJWJ01000139">
    <property type="protein sequence ID" value="KAF2074593.1"/>
    <property type="molecule type" value="Genomic_DNA"/>
</dbReference>
<protein>
    <recommendedName>
        <fullName evidence="2">DUF218 domain-containing protein</fullName>
    </recommendedName>
</protein>
<dbReference type="InterPro" id="IPR029063">
    <property type="entry name" value="SAM-dependent_MTases_sf"/>
</dbReference>
<evidence type="ECO:0000256" key="1">
    <source>
        <dbReference type="SAM" id="Phobius"/>
    </source>
</evidence>
<name>A0A8J4V0N2_9MYCE</name>
<evidence type="ECO:0000313" key="4">
    <source>
        <dbReference type="Proteomes" id="UP000695562"/>
    </source>
</evidence>
<keyword evidence="1" id="KW-1133">Transmembrane helix</keyword>
<accession>A0A8J4V0N2</accession>
<dbReference type="Proteomes" id="UP000695562">
    <property type="component" value="Unassembled WGS sequence"/>
</dbReference>